<reference evidence="2" key="1">
    <citation type="journal article" date="2023" name="Front. Plant Sci.">
        <title>Chromosomal-level genome assembly of Melastoma candidum provides insights into trichome evolution.</title>
        <authorList>
            <person name="Zhong Y."/>
            <person name="Wu W."/>
            <person name="Sun C."/>
            <person name="Zou P."/>
            <person name="Liu Y."/>
            <person name="Dai S."/>
            <person name="Zhou R."/>
        </authorList>
    </citation>
    <scope>NUCLEOTIDE SEQUENCE [LARGE SCALE GENOMIC DNA]</scope>
</reference>
<organism evidence="1 2">
    <name type="scientific">Melastoma candidum</name>
    <dbReference type="NCBI Taxonomy" id="119954"/>
    <lineage>
        <taxon>Eukaryota</taxon>
        <taxon>Viridiplantae</taxon>
        <taxon>Streptophyta</taxon>
        <taxon>Embryophyta</taxon>
        <taxon>Tracheophyta</taxon>
        <taxon>Spermatophyta</taxon>
        <taxon>Magnoliopsida</taxon>
        <taxon>eudicotyledons</taxon>
        <taxon>Gunneridae</taxon>
        <taxon>Pentapetalae</taxon>
        <taxon>rosids</taxon>
        <taxon>malvids</taxon>
        <taxon>Myrtales</taxon>
        <taxon>Melastomataceae</taxon>
        <taxon>Melastomatoideae</taxon>
        <taxon>Melastomateae</taxon>
        <taxon>Melastoma</taxon>
    </lineage>
</organism>
<evidence type="ECO:0000313" key="2">
    <source>
        <dbReference type="Proteomes" id="UP001057402"/>
    </source>
</evidence>
<keyword evidence="2" id="KW-1185">Reference proteome</keyword>
<comment type="caution">
    <text evidence="1">The sequence shown here is derived from an EMBL/GenBank/DDBJ whole genome shotgun (WGS) entry which is preliminary data.</text>
</comment>
<protein>
    <submittedName>
        <fullName evidence="1">Uncharacterized protein</fullName>
    </submittedName>
</protein>
<sequence>MRLLRRRLYTSATASSSIASSASSALPRHVRDRGLDHVVEREKHLRTVIGLKNLLKSEPAKSLPLSVISRQRDALRIPTRPVEFLRRFPSVFAELRPGNLPLDPHFKLTDEALGLDEEEKLVYQSVAYRMEAADRVLRLLMLGRKCEMPLGLINCLSWDMGLPPDFPESVIPEFPDYFRVVNGGSGRGSLGVGVLELVCWSGDLAKSAIEGKVKKGRDSGRVEFEMQFSRGFETDKKMKKWFDDWQKVPYLSPYQSGCSLESKSEESEKWGVGFLHELLHLFISKKAEKDTALLVGEYFGIRSKFKRAMLCHPGIFYVSSKNRTHTVILREGFKRGSLVETHPLTNVRNKYIHLMNTVREDRKSVGVAGLTGQSGKVTRQIKQVEQEADKHGEGALQDCMSSTEADDDDADTDDESNDEADSVRRGGRSGSRKPVSLRGRMSRDRHSSDGGHSRKNGGDKPMRNLYMQKSDKFTSRESTRKESFNVSNARERLPGRSAAPRRSRSFTREKAVQN</sequence>
<dbReference type="EMBL" id="CM042889">
    <property type="protein sequence ID" value="KAI4321186.1"/>
    <property type="molecule type" value="Genomic_DNA"/>
</dbReference>
<proteinExistence type="predicted"/>
<accession>A0ACB9MAZ4</accession>
<name>A0ACB9MAZ4_9MYRT</name>
<gene>
    <name evidence="1" type="ORF">MLD38_034600</name>
</gene>
<evidence type="ECO:0000313" key="1">
    <source>
        <dbReference type="EMBL" id="KAI4321186.1"/>
    </source>
</evidence>
<dbReference type="Proteomes" id="UP001057402">
    <property type="component" value="Chromosome 10"/>
</dbReference>